<keyword evidence="1" id="KW-0560">Oxidoreductase</keyword>
<accession>A0ABD5S0J6</accession>
<feature type="domain" description="GFO/IDH/MocA-like oxidoreductase" evidence="2">
    <location>
        <begin position="17"/>
        <end position="138"/>
    </location>
</feature>
<reference evidence="3 4" key="1">
    <citation type="journal article" date="2019" name="Int. J. Syst. Evol. Microbiol.">
        <title>The Global Catalogue of Microorganisms (GCM) 10K type strain sequencing project: providing services to taxonomists for standard genome sequencing and annotation.</title>
        <authorList>
            <consortium name="The Broad Institute Genomics Platform"/>
            <consortium name="The Broad Institute Genome Sequencing Center for Infectious Disease"/>
            <person name="Wu L."/>
            <person name="Ma J."/>
        </authorList>
    </citation>
    <scope>NUCLEOTIDE SEQUENCE [LARGE SCALE GENOMIC DNA]</scope>
    <source>
        <strain evidence="3 4">NBRC 111368</strain>
    </source>
</reference>
<feature type="non-terminal residue" evidence="3">
    <location>
        <position position="1"/>
    </location>
</feature>
<evidence type="ECO:0000256" key="1">
    <source>
        <dbReference type="ARBA" id="ARBA00023002"/>
    </source>
</evidence>
<dbReference type="Proteomes" id="UP001596328">
    <property type="component" value="Unassembled WGS sequence"/>
</dbReference>
<name>A0ABD5S0J6_9EURY</name>
<evidence type="ECO:0000313" key="4">
    <source>
        <dbReference type="Proteomes" id="UP001596328"/>
    </source>
</evidence>
<dbReference type="SUPFAM" id="SSF55347">
    <property type="entry name" value="Glyceraldehyde-3-phosphate dehydrogenase-like, C-terminal domain"/>
    <property type="match status" value="1"/>
</dbReference>
<dbReference type="PANTHER" id="PTHR22604:SF105">
    <property type="entry name" value="TRANS-1,2-DIHYDROBENZENE-1,2-DIOL DEHYDROGENASE"/>
    <property type="match status" value="1"/>
</dbReference>
<organism evidence="3 4">
    <name type="scientific">Halobium palmae</name>
    <dbReference type="NCBI Taxonomy" id="1776492"/>
    <lineage>
        <taxon>Archaea</taxon>
        <taxon>Methanobacteriati</taxon>
        <taxon>Methanobacteriota</taxon>
        <taxon>Stenosarchaea group</taxon>
        <taxon>Halobacteria</taxon>
        <taxon>Halobacteriales</taxon>
        <taxon>Haloferacaceae</taxon>
        <taxon>Halobium</taxon>
    </lineage>
</organism>
<dbReference type="EMBL" id="JBHSWU010000424">
    <property type="protein sequence ID" value="MFC6725199.1"/>
    <property type="molecule type" value="Genomic_DNA"/>
</dbReference>
<keyword evidence="4" id="KW-1185">Reference proteome</keyword>
<evidence type="ECO:0000313" key="3">
    <source>
        <dbReference type="EMBL" id="MFC6725199.1"/>
    </source>
</evidence>
<dbReference type="InterPro" id="IPR050984">
    <property type="entry name" value="Gfo/Idh/MocA_domain"/>
</dbReference>
<dbReference type="GO" id="GO:0016491">
    <property type="term" value="F:oxidoreductase activity"/>
    <property type="evidence" value="ECO:0007669"/>
    <property type="project" value="UniProtKB-KW"/>
</dbReference>
<dbReference type="PANTHER" id="PTHR22604">
    <property type="entry name" value="OXIDOREDUCTASES"/>
    <property type="match status" value="1"/>
</dbReference>
<dbReference type="InterPro" id="IPR055170">
    <property type="entry name" value="GFO_IDH_MocA-like_dom"/>
</dbReference>
<proteinExistence type="predicted"/>
<dbReference type="Pfam" id="PF22725">
    <property type="entry name" value="GFO_IDH_MocA_C3"/>
    <property type="match status" value="1"/>
</dbReference>
<gene>
    <name evidence="3" type="ORF">ACFQE1_12635</name>
</gene>
<evidence type="ECO:0000259" key="2">
    <source>
        <dbReference type="Pfam" id="PF22725"/>
    </source>
</evidence>
<sequence>DVPLMVAYRVLTGSTARRARDLIRDGAIGDVVSVVGHMSDTILDSTGSDSWRLDPDLSGGTTINDIGIYPLNAMRFVLDEDPRAVQATTTAAQEAFDGVDEHAAFTLEFSDSLLGAVTVSHSADVTSSLRFVGTEGELTLEGVFFPSAEKVLRLSRGGNDGEFRPSTNDQMYEEFEYFANHLQRGADFEPDGETALTDLRVIEALYDSAETGERVEL</sequence>
<dbReference type="AlphaFoldDB" id="A0ABD5S0J6"/>
<dbReference type="Gene3D" id="3.30.360.10">
    <property type="entry name" value="Dihydrodipicolinate Reductase, domain 2"/>
    <property type="match status" value="1"/>
</dbReference>
<protein>
    <submittedName>
        <fullName evidence="3">Gfo/Idh/MocA family protein</fullName>
    </submittedName>
</protein>
<comment type="caution">
    <text evidence="3">The sequence shown here is derived from an EMBL/GenBank/DDBJ whole genome shotgun (WGS) entry which is preliminary data.</text>
</comment>